<evidence type="ECO:0000313" key="2">
    <source>
        <dbReference type="Proteomes" id="UP001151532"/>
    </source>
</evidence>
<reference evidence="1" key="1">
    <citation type="submission" date="2022-11" db="EMBL/GenBank/DDBJ databases">
        <authorList>
            <person name="Hyden B.L."/>
            <person name="Feng K."/>
            <person name="Yates T."/>
            <person name="Jawdy S."/>
            <person name="Smart L.B."/>
            <person name="Muchero W."/>
        </authorList>
    </citation>
    <scope>NUCLEOTIDE SEQUENCE</scope>
    <source>
        <tissue evidence="1">Shoot tip</tissue>
    </source>
</reference>
<protein>
    <submittedName>
        <fullName evidence="1">Uncharacterized protein</fullName>
    </submittedName>
</protein>
<dbReference type="AlphaFoldDB" id="A0A9Q0QG02"/>
<reference evidence="1" key="2">
    <citation type="journal article" date="2023" name="Int. J. Mol. Sci.">
        <title>De Novo Assembly and Annotation of 11 Diverse Shrub Willow (Salix) Genomes Reveals Novel Gene Organization in Sex-Linked Regions.</title>
        <authorList>
            <person name="Hyden B."/>
            <person name="Feng K."/>
            <person name="Yates T.B."/>
            <person name="Jawdy S."/>
            <person name="Cereghino C."/>
            <person name="Smart L.B."/>
            <person name="Muchero W."/>
        </authorList>
    </citation>
    <scope>NUCLEOTIDE SEQUENCE</scope>
    <source>
        <tissue evidence="1">Shoot tip</tissue>
    </source>
</reference>
<dbReference type="EMBL" id="JAPFFK010000016">
    <property type="protein sequence ID" value="KAJ6705374.1"/>
    <property type="molecule type" value="Genomic_DNA"/>
</dbReference>
<evidence type="ECO:0000313" key="1">
    <source>
        <dbReference type="EMBL" id="KAJ6705374.1"/>
    </source>
</evidence>
<sequence length="98" mass="11018">MIDDVDEDKPMGDYIIIYVDPYSGEPLKKLSELSGYLSPSSPAPRQALKMTAVRFPIFKGLLPQVGREVSLMSRDDGARSLLRREDIGKPNSELYRSE</sequence>
<organism evidence="1 2">
    <name type="scientific">Salix purpurea</name>
    <name type="common">Purple osier willow</name>
    <dbReference type="NCBI Taxonomy" id="77065"/>
    <lineage>
        <taxon>Eukaryota</taxon>
        <taxon>Viridiplantae</taxon>
        <taxon>Streptophyta</taxon>
        <taxon>Embryophyta</taxon>
        <taxon>Tracheophyta</taxon>
        <taxon>Spermatophyta</taxon>
        <taxon>Magnoliopsida</taxon>
        <taxon>eudicotyledons</taxon>
        <taxon>Gunneridae</taxon>
        <taxon>Pentapetalae</taxon>
        <taxon>rosids</taxon>
        <taxon>fabids</taxon>
        <taxon>Malpighiales</taxon>
        <taxon>Salicaceae</taxon>
        <taxon>Saliceae</taxon>
        <taxon>Salix</taxon>
    </lineage>
</organism>
<proteinExistence type="predicted"/>
<comment type="caution">
    <text evidence="1">The sequence shown here is derived from an EMBL/GenBank/DDBJ whole genome shotgun (WGS) entry which is preliminary data.</text>
</comment>
<name>A0A9Q0QG02_SALPP</name>
<keyword evidence="2" id="KW-1185">Reference proteome</keyword>
<gene>
    <name evidence="1" type="ORF">OIU79_010137</name>
</gene>
<accession>A0A9Q0QG02</accession>
<dbReference type="Proteomes" id="UP001151532">
    <property type="component" value="Chromosome 3"/>
</dbReference>